<evidence type="ECO:0000313" key="1">
    <source>
        <dbReference type="EMBL" id="SMO61715.1"/>
    </source>
</evidence>
<sequence>MEDKERYYPVSSIDLDKVYKVRNKRLSLGYSARELSFLLGYRAHYVRDVEDPTQTLRYSVKDTNYLLLIFKCDLREIMEAKIPEDYYFISVKKLKDAAGITSYLINKQTSGIKHVTYQNFSDEVEKISKSKIDSEIYRYVESLFENGYFDTPRTGLEVFSSCETVIVGKLLPHLVINAIGRFTGKRKSPRLITSRNKSGRTVYLRDAI</sequence>
<dbReference type="OrthoDB" id="978725at2"/>
<dbReference type="EMBL" id="FXTN01000004">
    <property type="protein sequence ID" value="SMO61715.1"/>
    <property type="molecule type" value="Genomic_DNA"/>
</dbReference>
<dbReference type="RefSeq" id="WP_142527828.1">
    <property type="nucleotide sequence ID" value="NZ_CBCSJO010000001.1"/>
</dbReference>
<keyword evidence="2" id="KW-1185">Reference proteome</keyword>
<evidence type="ECO:0000313" key="2">
    <source>
        <dbReference type="Proteomes" id="UP000320300"/>
    </source>
</evidence>
<organism evidence="1 2">
    <name type="scientific">Pedobacter westerhofensis</name>
    <dbReference type="NCBI Taxonomy" id="425512"/>
    <lineage>
        <taxon>Bacteria</taxon>
        <taxon>Pseudomonadati</taxon>
        <taxon>Bacteroidota</taxon>
        <taxon>Sphingobacteriia</taxon>
        <taxon>Sphingobacteriales</taxon>
        <taxon>Sphingobacteriaceae</taxon>
        <taxon>Pedobacter</taxon>
    </lineage>
</organism>
<proteinExistence type="predicted"/>
<gene>
    <name evidence="1" type="ORF">SAMN06265348_104121</name>
</gene>
<dbReference type="Proteomes" id="UP000320300">
    <property type="component" value="Unassembled WGS sequence"/>
</dbReference>
<protein>
    <submittedName>
        <fullName evidence="1">Uncharacterized protein</fullName>
    </submittedName>
</protein>
<name>A0A521CQR9_9SPHI</name>
<accession>A0A521CQR9</accession>
<dbReference type="AlphaFoldDB" id="A0A521CQR9"/>
<reference evidence="1 2" key="1">
    <citation type="submission" date="2017-05" db="EMBL/GenBank/DDBJ databases">
        <authorList>
            <person name="Varghese N."/>
            <person name="Submissions S."/>
        </authorList>
    </citation>
    <scope>NUCLEOTIDE SEQUENCE [LARGE SCALE GENOMIC DNA]</scope>
    <source>
        <strain evidence="1 2">DSM 19036</strain>
    </source>
</reference>